<sequence length="70" mass="7497">MLISALTTMGYTDPHSAIKSRVASNGTLIPTNTADEIAKRKQRKSKGGHPNKNNNSSTDVNIDIDIDIGC</sequence>
<reference evidence="2 3" key="1">
    <citation type="submission" date="2015-12" db="EMBL/GenBank/DDBJ databases">
        <title>Dictyostelia acquired genes for synthesis and detection of signals that induce cell-type specialization by lateral gene transfer from prokaryotes.</title>
        <authorList>
            <person name="Gloeckner G."/>
            <person name="Schaap P."/>
        </authorList>
    </citation>
    <scope>NUCLEOTIDE SEQUENCE [LARGE SCALE GENOMIC DNA]</scope>
    <source>
        <strain evidence="2 3">TK</strain>
    </source>
</reference>
<dbReference type="Proteomes" id="UP000076078">
    <property type="component" value="Unassembled WGS sequence"/>
</dbReference>
<dbReference type="EMBL" id="LODT01000034">
    <property type="protein sequence ID" value="KYQ91864.1"/>
    <property type="molecule type" value="Genomic_DNA"/>
</dbReference>
<protein>
    <submittedName>
        <fullName evidence="2">Uncharacterized protein</fullName>
    </submittedName>
</protein>
<gene>
    <name evidence="2" type="ORF">DLAC_11691</name>
</gene>
<evidence type="ECO:0000256" key="1">
    <source>
        <dbReference type="SAM" id="MobiDB-lite"/>
    </source>
</evidence>
<feature type="compositionally biased region" description="Polar residues" evidence="1">
    <location>
        <begin position="51"/>
        <end position="60"/>
    </location>
</feature>
<proteinExistence type="predicted"/>
<evidence type="ECO:0000313" key="3">
    <source>
        <dbReference type="Proteomes" id="UP000076078"/>
    </source>
</evidence>
<feature type="region of interest" description="Disordered" evidence="1">
    <location>
        <begin position="29"/>
        <end position="70"/>
    </location>
</feature>
<keyword evidence="3" id="KW-1185">Reference proteome</keyword>
<accession>A0A151ZDA6</accession>
<feature type="compositionally biased region" description="Basic residues" evidence="1">
    <location>
        <begin position="40"/>
        <end position="49"/>
    </location>
</feature>
<organism evidence="2 3">
    <name type="scientific">Tieghemostelium lacteum</name>
    <name type="common">Slime mold</name>
    <name type="synonym">Dictyostelium lacteum</name>
    <dbReference type="NCBI Taxonomy" id="361077"/>
    <lineage>
        <taxon>Eukaryota</taxon>
        <taxon>Amoebozoa</taxon>
        <taxon>Evosea</taxon>
        <taxon>Eumycetozoa</taxon>
        <taxon>Dictyostelia</taxon>
        <taxon>Dictyosteliales</taxon>
        <taxon>Raperosteliaceae</taxon>
        <taxon>Tieghemostelium</taxon>
    </lineage>
</organism>
<comment type="caution">
    <text evidence="2">The sequence shown here is derived from an EMBL/GenBank/DDBJ whole genome shotgun (WGS) entry which is preliminary data.</text>
</comment>
<evidence type="ECO:0000313" key="2">
    <source>
        <dbReference type="EMBL" id="KYQ91864.1"/>
    </source>
</evidence>
<dbReference type="InParanoid" id="A0A151ZDA6"/>
<dbReference type="AlphaFoldDB" id="A0A151ZDA6"/>
<name>A0A151ZDA6_TIELA</name>